<accession>A0A672T4S0</accession>
<keyword evidence="2" id="KW-1185">Reference proteome</keyword>
<dbReference type="AlphaFoldDB" id="A0A672T4S0"/>
<protein>
    <submittedName>
        <fullName evidence="1">Uncharacterized protein</fullName>
    </submittedName>
</protein>
<name>A0A672T4S0_SINGR</name>
<proteinExistence type="predicted"/>
<dbReference type="Ensembl" id="ENSSGRT00000115260.1">
    <property type="protein sequence ID" value="ENSSGRP00000108485.1"/>
    <property type="gene ID" value="ENSSGRG00000053464.1"/>
</dbReference>
<evidence type="ECO:0000313" key="2">
    <source>
        <dbReference type="Proteomes" id="UP000472262"/>
    </source>
</evidence>
<organism evidence="1 2">
    <name type="scientific">Sinocyclocheilus grahami</name>
    <name type="common">Dianchi golden-line fish</name>
    <name type="synonym">Barbus grahami</name>
    <dbReference type="NCBI Taxonomy" id="75366"/>
    <lineage>
        <taxon>Eukaryota</taxon>
        <taxon>Metazoa</taxon>
        <taxon>Chordata</taxon>
        <taxon>Craniata</taxon>
        <taxon>Vertebrata</taxon>
        <taxon>Euteleostomi</taxon>
        <taxon>Actinopterygii</taxon>
        <taxon>Neopterygii</taxon>
        <taxon>Teleostei</taxon>
        <taxon>Ostariophysi</taxon>
        <taxon>Cypriniformes</taxon>
        <taxon>Cyprinidae</taxon>
        <taxon>Cyprininae</taxon>
        <taxon>Sinocyclocheilus</taxon>
    </lineage>
</organism>
<reference evidence="1" key="2">
    <citation type="submission" date="2025-09" db="UniProtKB">
        <authorList>
            <consortium name="Ensembl"/>
        </authorList>
    </citation>
    <scope>IDENTIFICATION</scope>
</reference>
<dbReference type="Proteomes" id="UP000472262">
    <property type="component" value="Unassembled WGS sequence"/>
</dbReference>
<dbReference type="InParanoid" id="A0A672T4S0"/>
<sequence>MLAMPPPGPEFIELMLIWLPIWPMLLELVAMDTLRFMPLPLYMLLLALNILLNPEELWQCLQDASRDLPVKLLYS</sequence>
<reference evidence="1" key="1">
    <citation type="submission" date="2025-08" db="UniProtKB">
        <authorList>
            <consortium name="Ensembl"/>
        </authorList>
    </citation>
    <scope>IDENTIFICATION</scope>
</reference>
<evidence type="ECO:0000313" key="1">
    <source>
        <dbReference type="Ensembl" id="ENSSGRP00000108485.1"/>
    </source>
</evidence>